<keyword evidence="5" id="KW-0560">Oxidoreductase</keyword>
<keyword evidence="7" id="KW-0411">Iron-sulfur</keyword>
<evidence type="ECO:0000313" key="10">
    <source>
        <dbReference type="EMBL" id="BAH48733.1"/>
    </source>
</evidence>
<dbReference type="InterPro" id="IPR016166">
    <property type="entry name" value="FAD-bd_PCMH"/>
</dbReference>
<sequence length="954" mass="100976">MLGTCSMLRMISAESLAAELRRSGVGDVLSDGTTRAAYSSDASLYRVRPLVVARPRRAEEVAAALAVCRREGVPLTSRGGGTSVAGNAVGTGLILDFSRHMNRVLSIDPDAQTATVEPGTIQTVLQQAVAPHGLRFGPDPSTFTRCTIGGMIGNNACGSRTLGYGRTSDNVTGLHVLTGTGESLQLGSAGEVTASPALRALQQVTRGGLATIRTELGQFGRQVSGYALEHLLPENRFDVTRMLVGTEGTLAVATQATVRLVTEPAHRVLVVLGYPNIAAAGDATTLVLKFDPTACEGIDSRIVDVVRERRGPDAVPPLPAGAAWLFVEVVGDDLDDTIAAARQVGRDCGAVDSLVVTEAGRAAQLWRIRADGAGLAGRSPAGLPAHAGWEDAAVPPAMLGNYLRDFDALMDEYGVTGLPYGHFGDGCLHVRIDWPLDRPGGSGIFREFLVAASRLVAGYGGSLSGEHGDGRARSELLPLMYSPEAMKLFAAVKHVFDPDNVLNPGVVVDPRPVDADLRIPAAPLLRRNLALAYHHDDGDFTQAVHRCTGVGKCRADNTATGGVMCPSYQATREEKDSTRGRARVLQEMINGTAVEGGWRSPEVHDALDLCLSCKGCSSDCPTGVDMAAFKSEVLHQSYKGRLRPASHYSLGWLPRWAKIAGHAPGVVNAAMRIPGIGPLALSAAGVDRRRSIPPFAKQTFRSWFQATEHDRATTGDPVLLFVDSFTNYFTPEVGHATVRVLEAAGYRPQLTDRQQCCGLTWISTGQLTAAKKILGRTVDALSESAAAGMPIVGMEPSCTGVLRSDAAELLGRAAAEPVADATRTLAELLTDRGWEPPSLDGTSVVAQPHCHHHSVMGWSPDAQLLEKAGAQVQRLGGCCGLAGNFGVEKGHYEVSVAVAEQQLLPAVAAADADTTILADGYSCRTQLSDLTDRRGDHLAQLLAARLDADRTRRD</sequence>
<dbReference type="SUPFAM" id="SSF46548">
    <property type="entry name" value="alpha-helical ferredoxin"/>
    <property type="match status" value="1"/>
</dbReference>
<keyword evidence="6" id="KW-0408">Iron</keyword>
<evidence type="ECO:0000256" key="1">
    <source>
        <dbReference type="ARBA" id="ARBA00001974"/>
    </source>
</evidence>
<keyword evidence="3" id="KW-0479">Metal-binding</keyword>
<dbReference type="InterPro" id="IPR004017">
    <property type="entry name" value="Cys_rich_dom"/>
</dbReference>
<dbReference type="PATRIC" id="fig|632772.20.peg.539"/>
<dbReference type="Pfam" id="PF02913">
    <property type="entry name" value="FAD-oxidase_C"/>
    <property type="match status" value="1"/>
</dbReference>
<evidence type="ECO:0000313" key="11">
    <source>
        <dbReference type="Proteomes" id="UP000002212"/>
    </source>
</evidence>
<dbReference type="InterPro" id="IPR016171">
    <property type="entry name" value="Vanillyl_alc_oxidase_C-sub2"/>
</dbReference>
<dbReference type="Gene3D" id="1.10.45.10">
    <property type="entry name" value="Vanillyl-alcohol Oxidase, Chain A, domain 4"/>
    <property type="match status" value="1"/>
</dbReference>
<proteinExistence type="predicted"/>
<evidence type="ECO:0000259" key="9">
    <source>
        <dbReference type="PROSITE" id="PS51387"/>
    </source>
</evidence>
<feature type="domain" description="4Fe-4S ferredoxin-type" evidence="8">
    <location>
        <begin position="599"/>
        <end position="632"/>
    </location>
</feature>
<dbReference type="SUPFAM" id="SSF56176">
    <property type="entry name" value="FAD-binding/transporter-associated domain-like"/>
    <property type="match status" value="1"/>
</dbReference>
<dbReference type="GO" id="GO:0051536">
    <property type="term" value="F:iron-sulfur cluster binding"/>
    <property type="evidence" value="ECO:0007669"/>
    <property type="project" value="UniProtKB-KW"/>
</dbReference>
<dbReference type="KEGG" id="rop:ROP_04860"/>
<dbReference type="InterPro" id="IPR036318">
    <property type="entry name" value="FAD-bd_PCMH-like_sf"/>
</dbReference>
<dbReference type="Gene3D" id="3.30.465.10">
    <property type="match status" value="1"/>
</dbReference>
<gene>
    <name evidence="10" type="ordered locus">ROP_04860</name>
</gene>
<dbReference type="AlphaFoldDB" id="C1ARQ6"/>
<reference evidence="10 11" key="1">
    <citation type="submission" date="2009-03" db="EMBL/GenBank/DDBJ databases">
        <title>Comparison of the complete genome sequences of Rhodococcus erythropolis PR4 and Rhodococcus opacus B4.</title>
        <authorList>
            <person name="Takarada H."/>
            <person name="Sekine M."/>
            <person name="Hosoyama A."/>
            <person name="Yamada R."/>
            <person name="Fujisawa T."/>
            <person name="Omata S."/>
            <person name="Shimizu A."/>
            <person name="Tsukatani N."/>
            <person name="Tanikawa S."/>
            <person name="Fujita N."/>
            <person name="Harayama S."/>
        </authorList>
    </citation>
    <scope>NUCLEOTIDE SEQUENCE [LARGE SCALE GENOMIC DNA]</scope>
    <source>
        <strain evidence="10 11">B4</strain>
    </source>
</reference>
<dbReference type="Pfam" id="PF02754">
    <property type="entry name" value="CCG"/>
    <property type="match status" value="1"/>
</dbReference>
<dbReference type="GO" id="GO:1903457">
    <property type="term" value="P:lactate catabolic process"/>
    <property type="evidence" value="ECO:0007669"/>
    <property type="project" value="TreeGrafter"/>
</dbReference>
<dbReference type="InterPro" id="IPR016169">
    <property type="entry name" value="FAD-bd_PCMH_sub2"/>
</dbReference>
<dbReference type="GO" id="GO:0008720">
    <property type="term" value="F:D-lactate dehydrogenase (NAD+) activity"/>
    <property type="evidence" value="ECO:0007669"/>
    <property type="project" value="TreeGrafter"/>
</dbReference>
<dbReference type="GO" id="GO:0004458">
    <property type="term" value="F:D-lactate dehydrogenase (cytochrome) activity"/>
    <property type="evidence" value="ECO:0007669"/>
    <property type="project" value="TreeGrafter"/>
</dbReference>
<dbReference type="InterPro" id="IPR017900">
    <property type="entry name" value="4Fe4S_Fe_S_CS"/>
</dbReference>
<name>C1ARQ6_RHOOB</name>
<evidence type="ECO:0000256" key="2">
    <source>
        <dbReference type="ARBA" id="ARBA00022630"/>
    </source>
</evidence>
<keyword evidence="4" id="KW-0274">FAD</keyword>
<dbReference type="PROSITE" id="PS51379">
    <property type="entry name" value="4FE4S_FER_2"/>
    <property type="match status" value="1"/>
</dbReference>
<accession>C1ARQ6</accession>
<organism evidence="10 11">
    <name type="scientific">Rhodococcus opacus (strain B4)</name>
    <dbReference type="NCBI Taxonomy" id="632772"/>
    <lineage>
        <taxon>Bacteria</taxon>
        <taxon>Bacillati</taxon>
        <taxon>Actinomycetota</taxon>
        <taxon>Actinomycetes</taxon>
        <taxon>Mycobacteriales</taxon>
        <taxon>Nocardiaceae</taxon>
        <taxon>Rhodococcus</taxon>
    </lineage>
</organism>
<evidence type="ECO:0000256" key="4">
    <source>
        <dbReference type="ARBA" id="ARBA00022827"/>
    </source>
</evidence>
<dbReference type="PANTHER" id="PTHR11748:SF119">
    <property type="entry name" value="D-2-HYDROXYGLUTARATE DEHYDROGENASE"/>
    <property type="match status" value="1"/>
</dbReference>
<feature type="domain" description="FAD-binding PCMH-type" evidence="9">
    <location>
        <begin position="45"/>
        <end position="263"/>
    </location>
</feature>
<evidence type="ECO:0000259" key="8">
    <source>
        <dbReference type="PROSITE" id="PS51379"/>
    </source>
</evidence>
<dbReference type="InterPro" id="IPR004113">
    <property type="entry name" value="FAD-bd_oxidored_4_C"/>
</dbReference>
<evidence type="ECO:0000256" key="6">
    <source>
        <dbReference type="ARBA" id="ARBA00023004"/>
    </source>
</evidence>
<protein>
    <submittedName>
        <fullName evidence="10">Putative FAD-linked oxidase</fullName>
    </submittedName>
</protein>
<dbReference type="EMBL" id="AP011115">
    <property type="protein sequence ID" value="BAH48733.1"/>
    <property type="molecule type" value="Genomic_DNA"/>
</dbReference>
<evidence type="ECO:0000256" key="5">
    <source>
        <dbReference type="ARBA" id="ARBA00023002"/>
    </source>
</evidence>
<dbReference type="PANTHER" id="PTHR11748">
    <property type="entry name" value="D-LACTATE DEHYDROGENASE"/>
    <property type="match status" value="1"/>
</dbReference>
<keyword evidence="2" id="KW-0285">Flavoprotein</keyword>
<dbReference type="InterPro" id="IPR006094">
    <property type="entry name" value="Oxid_FAD_bind_N"/>
</dbReference>
<dbReference type="Gene3D" id="3.30.70.2740">
    <property type="match status" value="1"/>
</dbReference>
<dbReference type="Pfam" id="PF13183">
    <property type="entry name" value="Fer4_8"/>
    <property type="match status" value="1"/>
</dbReference>
<dbReference type="GO" id="GO:0046872">
    <property type="term" value="F:metal ion binding"/>
    <property type="evidence" value="ECO:0007669"/>
    <property type="project" value="UniProtKB-KW"/>
</dbReference>
<dbReference type="PROSITE" id="PS51387">
    <property type="entry name" value="FAD_PCMH"/>
    <property type="match status" value="1"/>
</dbReference>
<dbReference type="STRING" id="632772.ROP_04860"/>
<dbReference type="Proteomes" id="UP000002212">
    <property type="component" value="Chromosome"/>
</dbReference>
<dbReference type="SUPFAM" id="SSF55103">
    <property type="entry name" value="FAD-linked oxidases, C-terminal domain"/>
    <property type="match status" value="1"/>
</dbReference>
<dbReference type="GO" id="GO:0071949">
    <property type="term" value="F:FAD binding"/>
    <property type="evidence" value="ECO:0007669"/>
    <property type="project" value="InterPro"/>
</dbReference>
<dbReference type="HOGENOM" id="CLU_010756_0_0_11"/>
<comment type="cofactor">
    <cofactor evidence="1">
        <name>FAD</name>
        <dbReference type="ChEBI" id="CHEBI:57692"/>
    </cofactor>
</comment>
<dbReference type="InterPro" id="IPR017896">
    <property type="entry name" value="4Fe4S_Fe-S-bd"/>
</dbReference>
<dbReference type="InterPro" id="IPR016164">
    <property type="entry name" value="FAD-linked_Oxase-like_C"/>
</dbReference>
<evidence type="ECO:0000256" key="7">
    <source>
        <dbReference type="ARBA" id="ARBA00023014"/>
    </source>
</evidence>
<dbReference type="Pfam" id="PF01565">
    <property type="entry name" value="FAD_binding_4"/>
    <property type="match status" value="1"/>
</dbReference>
<dbReference type="PROSITE" id="PS00198">
    <property type="entry name" value="4FE4S_FER_1"/>
    <property type="match status" value="1"/>
</dbReference>
<evidence type="ECO:0000256" key="3">
    <source>
        <dbReference type="ARBA" id="ARBA00022723"/>
    </source>
</evidence>